<dbReference type="RefSeq" id="WP_308448998.1">
    <property type="nucleotide sequence ID" value="NZ_JAJEQC010000004.1"/>
</dbReference>
<dbReference type="Gene3D" id="1.10.10.60">
    <property type="entry name" value="Homeodomain-like"/>
    <property type="match status" value="2"/>
</dbReference>
<comment type="function">
    <text evidence="5">May play the central regulatory role in sporulation. It may be an element of the effector pathway responsible for the activation of sporulation genes in response to nutritional stress. Spo0A may act in concert with spo0H (a sigma factor) to control the expression of some genes that are critical to the sporulation process.</text>
</comment>
<name>A0AAE3AGU0_9FIRM</name>
<protein>
    <recommendedName>
        <fullName evidence="1">Stage 0 sporulation protein A homolog</fullName>
    </recommendedName>
</protein>
<comment type="caution">
    <text evidence="9">The sequence shown here is derived from an EMBL/GenBank/DDBJ whole genome shotgun (WGS) entry which is preliminary data.</text>
</comment>
<dbReference type="SUPFAM" id="SSF52172">
    <property type="entry name" value="CheY-like"/>
    <property type="match status" value="1"/>
</dbReference>
<gene>
    <name evidence="9" type="ORF">LKD31_05820</name>
</gene>
<keyword evidence="6" id="KW-0597">Phosphoprotein</keyword>
<dbReference type="PANTHER" id="PTHR43280">
    <property type="entry name" value="ARAC-FAMILY TRANSCRIPTIONAL REGULATOR"/>
    <property type="match status" value="1"/>
</dbReference>
<dbReference type="Pfam" id="PF00072">
    <property type="entry name" value="Response_reg"/>
    <property type="match status" value="1"/>
</dbReference>
<evidence type="ECO:0000256" key="6">
    <source>
        <dbReference type="PROSITE-ProRule" id="PRU00169"/>
    </source>
</evidence>
<dbReference type="PROSITE" id="PS01124">
    <property type="entry name" value="HTH_ARAC_FAMILY_2"/>
    <property type="match status" value="1"/>
</dbReference>
<dbReference type="GO" id="GO:0000160">
    <property type="term" value="P:phosphorelay signal transduction system"/>
    <property type="evidence" value="ECO:0007669"/>
    <property type="project" value="InterPro"/>
</dbReference>
<dbReference type="EMBL" id="JAJEQC010000004">
    <property type="protein sequence ID" value="MCC2136530.1"/>
    <property type="molecule type" value="Genomic_DNA"/>
</dbReference>
<feature type="modified residue" description="4-aspartylphosphate" evidence="6">
    <location>
        <position position="55"/>
    </location>
</feature>
<evidence type="ECO:0000256" key="5">
    <source>
        <dbReference type="ARBA" id="ARBA00024867"/>
    </source>
</evidence>
<dbReference type="Proteomes" id="UP001199424">
    <property type="component" value="Unassembled WGS sequence"/>
</dbReference>
<dbReference type="CDD" id="cd17536">
    <property type="entry name" value="REC_YesN-like"/>
    <property type="match status" value="1"/>
</dbReference>
<dbReference type="SUPFAM" id="SSF46689">
    <property type="entry name" value="Homeodomain-like"/>
    <property type="match status" value="2"/>
</dbReference>
<dbReference type="InterPro" id="IPR009057">
    <property type="entry name" value="Homeodomain-like_sf"/>
</dbReference>
<feature type="domain" description="Response regulatory" evidence="8">
    <location>
        <begin position="3"/>
        <end position="120"/>
    </location>
</feature>
<keyword evidence="10" id="KW-1185">Reference proteome</keyword>
<evidence type="ECO:0000256" key="4">
    <source>
        <dbReference type="ARBA" id="ARBA00023163"/>
    </source>
</evidence>
<dbReference type="SMART" id="SM00448">
    <property type="entry name" value="REC"/>
    <property type="match status" value="1"/>
</dbReference>
<evidence type="ECO:0000256" key="2">
    <source>
        <dbReference type="ARBA" id="ARBA00023015"/>
    </source>
</evidence>
<accession>A0AAE3AGU0</accession>
<feature type="domain" description="HTH araC/xylS-type" evidence="7">
    <location>
        <begin position="249"/>
        <end position="347"/>
    </location>
</feature>
<evidence type="ECO:0000256" key="3">
    <source>
        <dbReference type="ARBA" id="ARBA00023125"/>
    </source>
</evidence>
<evidence type="ECO:0000259" key="7">
    <source>
        <dbReference type="PROSITE" id="PS01124"/>
    </source>
</evidence>
<evidence type="ECO:0000256" key="1">
    <source>
        <dbReference type="ARBA" id="ARBA00018672"/>
    </source>
</evidence>
<dbReference type="InterPro" id="IPR018060">
    <property type="entry name" value="HTH_AraC"/>
</dbReference>
<dbReference type="Gene3D" id="3.40.50.2300">
    <property type="match status" value="1"/>
</dbReference>
<dbReference type="InterPro" id="IPR020449">
    <property type="entry name" value="Tscrpt_reg_AraC-type_HTH"/>
</dbReference>
<evidence type="ECO:0000313" key="10">
    <source>
        <dbReference type="Proteomes" id="UP001199424"/>
    </source>
</evidence>
<keyword evidence="3" id="KW-0238">DNA-binding</keyword>
<proteinExistence type="predicted"/>
<organism evidence="9 10">
    <name type="scientific">Hominenteromicrobium mulieris</name>
    <dbReference type="NCBI Taxonomy" id="2885357"/>
    <lineage>
        <taxon>Bacteria</taxon>
        <taxon>Bacillati</taxon>
        <taxon>Bacillota</taxon>
        <taxon>Clostridia</taxon>
        <taxon>Eubacteriales</taxon>
        <taxon>Oscillospiraceae</taxon>
        <taxon>Hominenteromicrobium</taxon>
    </lineage>
</organism>
<dbReference type="PANTHER" id="PTHR43280:SF28">
    <property type="entry name" value="HTH-TYPE TRANSCRIPTIONAL ACTIVATOR RHAS"/>
    <property type="match status" value="1"/>
</dbReference>
<dbReference type="GO" id="GO:0003700">
    <property type="term" value="F:DNA-binding transcription factor activity"/>
    <property type="evidence" value="ECO:0007669"/>
    <property type="project" value="InterPro"/>
</dbReference>
<dbReference type="GO" id="GO:0043565">
    <property type="term" value="F:sequence-specific DNA binding"/>
    <property type="evidence" value="ECO:0007669"/>
    <property type="project" value="InterPro"/>
</dbReference>
<keyword evidence="2" id="KW-0805">Transcription regulation</keyword>
<dbReference type="Pfam" id="PF12833">
    <property type="entry name" value="HTH_18"/>
    <property type="match status" value="1"/>
</dbReference>
<keyword evidence="4" id="KW-0804">Transcription</keyword>
<reference evidence="9" key="1">
    <citation type="submission" date="2021-10" db="EMBL/GenBank/DDBJ databases">
        <title>Anaerobic single-cell dispensing facilitates the cultivation of human gut bacteria.</title>
        <authorList>
            <person name="Afrizal A."/>
        </authorList>
    </citation>
    <scope>NUCLEOTIDE SEQUENCE</scope>
    <source>
        <strain evidence="9">CLA-AA-H250</strain>
    </source>
</reference>
<dbReference type="SMART" id="SM00342">
    <property type="entry name" value="HTH_ARAC"/>
    <property type="match status" value="1"/>
</dbReference>
<dbReference type="InterPro" id="IPR011006">
    <property type="entry name" value="CheY-like_superfamily"/>
</dbReference>
<dbReference type="InterPro" id="IPR001789">
    <property type="entry name" value="Sig_transdc_resp-reg_receiver"/>
</dbReference>
<sequence>MYTVVIVDDEPWALQGLAEIIDWNNEGFSIIGQFTDPDEAFEFLCKKEPDVVFTDIRMPGLSGLDLIEMSRVKGLNCEFVLISSYEDFEAAQKGIRLHVWEYILKPYNAEDIHSVTKVLSLHLEKRNDLVSVEWNDCAEEILRKAGSLQDQLKNYQTMVLYLCSHLCEVPEVLKEEKWIPLFVKDTGGAYLRVSAESHITRLNMPQEGNQKWGASRVHKSRVNSLPQMLQEAWYALWAGFSYSGSEKVGEIQFYLCKNMNEEFSLKSVAEKYHFSEPYFCTLFKKGTGMSVIHFVQHVRVHYGTYLIRNSEKKLQEIAEEVGFENYSYFGKLFKRYVGQTPEAYREGSEGKLGI</sequence>
<evidence type="ECO:0000313" key="9">
    <source>
        <dbReference type="EMBL" id="MCC2136530.1"/>
    </source>
</evidence>
<dbReference type="PROSITE" id="PS00041">
    <property type="entry name" value="HTH_ARAC_FAMILY_1"/>
    <property type="match status" value="1"/>
</dbReference>
<evidence type="ECO:0000259" key="8">
    <source>
        <dbReference type="PROSITE" id="PS50110"/>
    </source>
</evidence>
<dbReference type="PROSITE" id="PS50110">
    <property type="entry name" value="RESPONSE_REGULATORY"/>
    <property type="match status" value="1"/>
</dbReference>
<dbReference type="PRINTS" id="PR00032">
    <property type="entry name" value="HTHARAC"/>
</dbReference>
<dbReference type="InterPro" id="IPR018062">
    <property type="entry name" value="HTH_AraC-typ_CS"/>
</dbReference>
<dbReference type="AlphaFoldDB" id="A0AAE3AGU0"/>